<sequence>MPSSQVTRSKRRLIVMRSSPIRLSDFIEHYRQELGCSREEAAFASADILRRLEPNHPQLNIEVCWVAEILDHTAQRETCGIQTARLIRFFELQALSKSKREAFVSLEDASGAELHASDAAVYFSPQALTRLIETNSSHEFVPKFIWAEELPKTQHSEIKAGARDHLRTRELLTVQRLTGALVKMIIGSAKQDEARRVILSSKLCGVADDKVKPFSTAESLTFIADRMGLSGFPDTDTVAKYLPNKQDDS</sequence>
<protein>
    <submittedName>
        <fullName evidence="1">Uncharacterized protein</fullName>
    </submittedName>
</protein>
<organism evidence="1 2">
    <name type="scientific">Pseudomonas turukhanskensis</name>
    <dbReference type="NCBI Taxonomy" id="1806536"/>
    <lineage>
        <taxon>Bacteria</taxon>
        <taxon>Pseudomonadati</taxon>
        <taxon>Pseudomonadota</taxon>
        <taxon>Gammaproteobacteria</taxon>
        <taxon>Pseudomonadales</taxon>
        <taxon>Pseudomonadaceae</taxon>
        <taxon>Pseudomonas</taxon>
    </lineage>
</organism>
<name>A0A9W6K8A8_9PSED</name>
<proteinExistence type="predicted"/>
<gene>
    <name evidence="1" type="ORF">GCM10017655_30800</name>
</gene>
<dbReference type="EMBL" id="BSFN01000008">
    <property type="protein sequence ID" value="GLK90018.1"/>
    <property type="molecule type" value="Genomic_DNA"/>
</dbReference>
<comment type="caution">
    <text evidence="1">The sequence shown here is derived from an EMBL/GenBank/DDBJ whole genome shotgun (WGS) entry which is preliminary data.</text>
</comment>
<dbReference type="Proteomes" id="UP001143328">
    <property type="component" value="Unassembled WGS sequence"/>
</dbReference>
<dbReference type="RefSeq" id="WP_271196199.1">
    <property type="nucleotide sequence ID" value="NZ_BSFN01000008.1"/>
</dbReference>
<reference evidence="1" key="2">
    <citation type="submission" date="2023-01" db="EMBL/GenBank/DDBJ databases">
        <authorList>
            <person name="Sun Q."/>
            <person name="Evtushenko L."/>
        </authorList>
    </citation>
    <scope>NUCLEOTIDE SEQUENCE</scope>
    <source>
        <strain evidence="1">VKM B-2935</strain>
    </source>
</reference>
<keyword evidence="2" id="KW-1185">Reference proteome</keyword>
<dbReference type="AlphaFoldDB" id="A0A9W6K8A8"/>
<reference evidence="1" key="1">
    <citation type="journal article" date="2014" name="Int. J. Syst. Evol. Microbiol.">
        <title>Complete genome sequence of Corynebacterium casei LMG S-19264T (=DSM 44701T), isolated from a smear-ripened cheese.</title>
        <authorList>
            <consortium name="US DOE Joint Genome Institute (JGI-PGF)"/>
            <person name="Walter F."/>
            <person name="Albersmeier A."/>
            <person name="Kalinowski J."/>
            <person name="Ruckert C."/>
        </authorList>
    </citation>
    <scope>NUCLEOTIDE SEQUENCE</scope>
    <source>
        <strain evidence="1">VKM B-2935</strain>
    </source>
</reference>
<evidence type="ECO:0000313" key="2">
    <source>
        <dbReference type="Proteomes" id="UP001143328"/>
    </source>
</evidence>
<evidence type="ECO:0000313" key="1">
    <source>
        <dbReference type="EMBL" id="GLK90018.1"/>
    </source>
</evidence>
<accession>A0A9W6K8A8</accession>